<organism evidence="1 2">
    <name type="scientific">Patiria miniata</name>
    <name type="common">Bat star</name>
    <name type="synonym">Asterina miniata</name>
    <dbReference type="NCBI Taxonomy" id="46514"/>
    <lineage>
        <taxon>Eukaryota</taxon>
        <taxon>Metazoa</taxon>
        <taxon>Echinodermata</taxon>
        <taxon>Eleutherozoa</taxon>
        <taxon>Asterozoa</taxon>
        <taxon>Asteroidea</taxon>
        <taxon>Valvatacea</taxon>
        <taxon>Valvatida</taxon>
        <taxon>Asterinidae</taxon>
        <taxon>Patiria</taxon>
    </lineage>
</organism>
<keyword evidence="2" id="KW-1185">Reference proteome</keyword>
<reference evidence="1" key="1">
    <citation type="submission" date="2022-11" db="UniProtKB">
        <authorList>
            <consortium name="EnsemblMetazoa"/>
        </authorList>
    </citation>
    <scope>IDENTIFICATION</scope>
</reference>
<name>A0A914B4Z9_PATMI</name>
<dbReference type="Proteomes" id="UP000887568">
    <property type="component" value="Unplaced"/>
</dbReference>
<dbReference type="OrthoDB" id="6410389at2759"/>
<dbReference type="RefSeq" id="XP_038070566.1">
    <property type="nucleotide sequence ID" value="XM_038214638.1"/>
</dbReference>
<accession>A0A914B4Z9</accession>
<proteinExistence type="predicted"/>
<dbReference type="GeneID" id="119739635"/>
<dbReference type="EnsemblMetazoa" id="XM_038214638.1">
    <property type="protein sequence ID" value="XP_038070566.1"/>
    <property type="gene ID" value="LOC119739635"/>
</dbReference>
<dbReference type="OMA" id="RDIRQCA"/>
<evidence type="ECO:0000313" key="1">
    <source>
        <dbReference type="EnsemblMetazoa" id="XP_038070566.1"/>
    </source>
</evidence>
<evidence type="ECO:0000313" key="2">
    <source>
        <dbReference type="Proteomes" id="UP000887568"/>
    </source>
</evidence>
<dbReference type="AlphaFoldDB" id="A0A914B4Z9"/>
<sequence length="353" mass="40262">MAQNRTSSVAVPANFDRTRVVAARNPMAPPLVPRIVIEALPALLMKIKTGRYDEFGQPQSAEKQVANALQNMSVMYKTVGKAHYLPQPDFEDPAFHVAYVYQYLTKHCHLIYQMLWMLLPFGIATQWLERGVNVCSIGGGPGTDVIGVLVYLRSLRSYLDKPASERVIGYVLDKFADAWTGTWQDIRASNSVLRESQIYCRYISCDLLDDLPTAAMEEEIREADLVTMVKAFSAFIAFMRDGRDIRQCAVSKLLMQLKRGAVVLFIDNMDELYLKRRAAPSWRLRKSQNETFLQDIVQPAGLISLGEWHGSTNTWVMKDSHLQLKRYIQERFHLDWSTGLRKCAVSVFLLYKP</sequence>
<protein>
    <submittedName>
        <fullName evidence="1">Uncharacterized protein</fullName>
    </submittedName>
</protein>